<sequence length="50" mass="6356">MNFLILLIWHHFYKFYERIYLNYNKLIVSPYFVSNIYNIKFNINHAYILH</sequence>
<dbReference type="EMBL" id="ACYG01000019">
    <property type="protein sequence ID" value="EEV18148.1"/>
    <property type="molecule type" value="Genomic_DNA"/>
</dbReference>
<proteinExistence type="predicted"/>
<comment type="caution">
    <text evidence="1">The sequence shown here is derived from an EMBL/GenBank/DDBJ whole genome shotgun (WGS) entry which is preliminary data.</text>
</comment>
<name>C8PGB0_9BACT</name>
<organism evidence="1 2">
    <name type="scientific">Campylobacter gracilis RM3268</name>
    <dbReference type="NCBI Taxonomy" id="553220"/>
    <lineage>
        <taxon>Bacteria</taxon>
        <taxon>Pseudomonadati</taxon>
        <taxon>Campylobacterota</taxon>
        <taxon>Epsilonproteobacteria</taxon>
        <taxon>Campylobacterales</taxon>
        <taxon>Campylobacteraceae</taxon>
        <taxon>Campylobacter</taxon>
    </lineage>
</organism>
<accession>C8PGB0</accession>
<gene>
    <name evidence="1" type="ORF">CAMGR0001_0903</name>
</gene>
<reference evidence="1 2" key="1">
    <citation type="submission" date="2009-07" db="EMBL/GenBank/DDBJ databases">
        <authorList>
            <person name="Madupu R."/>
            <person name="Sebastian Y."/>
            <person name="Durkin A.S."/>
            <person name="Torralba M."/>
            <person name="Methe B."/>
            <person name="Sutton G.G."/>
            <person name="Strausberg R.L."/>
            <person name="Nelson K.E."/>
        </authorList>
    </citation>
    <scope>NUCLEOTIDE SEQUENCE [LARGE SCALE GENOMIC DNA]</scope>
    <source>
        <strain evidence="1 2">RM3268</strain>
    </source>
</reference>
<dbReference type="Proteomes" id="UP000005709">
    <property type="component" value="Unassembled WGS sequence"/>
</dbReference>
<evidence type="ECO:0000313" key="2">
    <source>
        <dbReference type="Proteomes" id="UP000005709"/>
    </source>
</evidence>
<keyword evidence="2" id="KW-1185">Reference proteome</keyword>
<evidence type="ECO:0000313" key="1">
    <source>
        <dbReference type="EMBL" id="EEV18148.1"/>
    </source>
</evidence>
<dbReference type="AlphaFoldDB" id="C8PGB0"/>
<protein>
    <submittedName>
        <fullName evidence="1">Uncharacterized protein</fullName>
    </submittedName>
</protein>